<dbReference type="RefSeq" id="WP_236046202.1">
    <property type="nucleotide sequence ID" value="NZ_JAENHP010000002.1"/>
</dbReference>
<dbReference type="EMBL" id="JAENHP010000002">
    <property type="protein sequence ID" value="MBM2615810.1"/>
    <property type="molecule type" value="Genomic_DNA"/>
</dbReference>
<name>A0ABS2A7I7_9ACTN</name>
<gene>
    <name evidence="1" type="ORF">JIG36_09605</name>
</gene>
<protein>
    <submittedName>
        <fullName evidence="1">Uncharacterized protein</fullName>
    </submittedName>
</protein>
<evidence type="ECO:0000313" key="1">
    <source>
        <dbReference type="EMBL" id="MBM2615810.1"/>
    </source>
</evidence>
<organism evidence="1 2">
    <name type="scientific">Paractinoplanes ovalisporus</name>
    <dbReference type="NCBI Taxonomy" id="2810368"/>
    <lineage>
        <taxon>Bacteria</taxon>
        <taxon>Bacillati</taxon>
        <taxon>Actinomycetota</taxon>
        <taxon>Actinomycetes</taxon>
        <taxon>Micromonosporales</taxon>
        <taxon>Micromonosporaceae</taxon>
        <taxon>Paractinoplanes</taxon>
    </lineage>
</organism>
<sequence length="152" mass="17396">MVGVPGDEQPSTTRGRRLVCSHCGHAANWAPRHRSSWWGAAVDPFFQQPLWASATVRGHRLWVYNREHLTVLTEFVAADLRERGPYGGCWMSMIETLPAWMKSARNRDDVLATLARLEARLDDQGRPSSRPRRPARSVDLRRLGAHEHRYQS</sequence>
<keyword evidence="2" id="KW-1185">Reference proteome</keyword>
<comment type="caution">
    <text evidence="1">The sequence shown here is derived from an EMBL/GenBank/DDBJ whole genome shotgun (WGS) entry which is preliminary data.</text>
</comment>
<accession>A0ABS2A7I7</accession>
<dbReference type="Proteomes" id="UP000632138">
    <property type="component" value="Unassembled WGS sequence"/>
</dbReference>
<reference evidence="1 2" key="1">
    <citation type="submission" date="2021-01" db="EMBL/GenBank/DDBJ databases">
        <title>Actinoplanes sp. nov. LDG1-06 isolated from lichen.</title>
        <authorList>
            <person name="Saeng-In P."/>
            <person name="Phongsopitanun W."/>
            <person name="Kanchanasin P."/>
            <person name="Yuki M."/>
            <person name="Kudo T."/>
            <person name="Ohkuma M."/>
            <person name="Tanasupawat S."/>
        </authorList>
    </citation>
    <scope>NUCLEOTIDE SEQUENCE [LARGE SCALE GENOMIC DNA]</scope>
    <source>
        <strain evidence="1 2">LDG1-06</strain>
    </source>
</reference>
<proteinExistence type="predicted"/>
<evidence type="ECO:0000313" key="2">
    <source>
        <dbReference type="Proteomes" id="UP000632138"/>
    </source>
</evidence>